<keyword evidence="6 10" id="KW-0456">Lyase</keyword>
<reference evidence="10 11" key="1">
    <citation type="journal article" date="2005" name="J. Bacteriol.">
        <title>Complete genome sequence and analysis of the multiresistant nosocomial pathogen Corynebacterium jeikeium K411, a lipid-requiring bacterium of the human skin flora.</title>
        <authorList>
            <person name="Tauch A."/>
            <person name="Kaiser O."/>
            <person name="Hain T."/>
            <person name="Goesmann A."/>
            <person name="Weisshaar B."/>
            <person name="Albersmeier A."/>
            <person name="Bekel T."/>
            <person name="Bischoff N."/>
            <person name="Brune I."/>
            <person name="Chakraborty T."/>
            <person name="Kalinowski J."/>
            <person name="Meyer F."/>
            <person name="Rupp O."/>
            <person name="Schneiker S."/>
            <person name="Viehoever P."/>
            <person name="Puehler A."/>
        </authorList>
    </citation>
    <scope>NUCLEOTIDE SEQUENCE [LARGE SCALE GENOMIC DNA]</scope>
    <source>
        <strain evidence="10 11">K411</strain>
    </source>
</reference>
<dbReference type="InterPro" id="IPR001086">
    <property type="entry name" value="Preph_deHydtase"/>
</dbReference>
<keyword evidence="5" id="KW-0584">Phenylalanine biosynthesis</keyword>
<dbReference type="FunFam" id="3.40.190.10:FF:000064">
    <property type="entry name" value="Prephenate dehydratase"/>
    <property type="match status" value="1"/>
</dbReference>
<organism evidence="10 11">
    <name type="scientific">Corynebacterium jeikeium (strain K411)</name>
    <dbReference type="NCBI Taxonomy" id="306537"/>
    <lineage>
        <taxon>Bacteria</taxon>
        <taxon>Bacillati</taxon>
        <taxon>Actinomycetota</taxon>
        <taxon>Actinomycetes</taxon>
        <taxon>Mycobacteriales</taxon>
        <taxon>Corynebacteriaceae</taxon>
        <taxon>Corynebacterium</taxon>
    </lineage>
</organism>
<dbReference type="SUPFAM" id="SSF55021">
    <property type="entry name" value="ACT-like"/>
    <property type="match status" value="1"/>
</dbReference>
<dbReference type="NCBIfam" id="NF008865">
    <property type="entry name" value="PRK11898.1"/>
    <property type="match status" value="1"/>
</dbReference>
<dbReference type="PANTHER" id="PTHR21022:SF19">
    <property type="entry name" value="PREPHENATE DEHYDRATASE-RELATED"/>
    <property type="match status" value="1"/>
</dbReference>
<evidence type="ECO:0000256" key="2">
    <source>
        <dbReference type="ARBA" id="ARBA00013147"/>
    </source>
</evidence>
<dbReference type="PANTHER" id="PTHR21022">
    <property type="entry name" value="PREPHENATE DEHYDRATASE P PROTEIN"/>
    <property type="match status" value="1"/>
</dbReference>
<keyword evidence="3" id="KW-0028">Amino-acid biosynthesis</keyword>
<dbReference type="STRING" id="306537.jk0119"/>
<evidence type="ECO:0000313" key="10">
    <source>
        <dbReference type="EMBL" id="CAI36271.1"/>
    </source>
</evidence>
<dbReference type="PIRSF" id="PIRSF001500">
    <property type="entry name" value="Chor_mut_pdt_Ppr"/>
    <property type="match status" value="1"/>
</dbReference>
<evidence type="ECO:0000256" key="7">
    <source>
        <dbReference type="ARBA" id="ARBA00047848"/>
    </source>
</evidence>
<dbReference type="KEGG" id="cjk:jk0119"/>
<dbReference type="HOGENOM" id="CLU_035008_0_0_11"/>
<comment type="catalytic activity">
    <reaction evidence="7">
        <text>prephenate + H(+) = 3-phenylpyruvate + CO2 + H2O</text>
        <dbReference type="Rhea" id="RHEA:21648"/>
        <dbReference type="ChEBI" id="CHEBI:15377"/>
        <dbReference type="ChEBI" id="CHEBI:15378"/>
        <dbReference type="ChEBI" id="CHEBI:16526"/>
        <dbReference type="ChEBI" id="CHEBI:18005"/>
        <dbReference type="ChEBI" id="CHEBI:29934"/>
        <dbReference type="EC" id="4.2.1.51"/>
    </reaction>
</comment>
<dbReference type="PATRIC" id="fig|306537.10.peg.131"/>
<dbReference type="SUPFAM" id="SSF53850">
    <property type="entry name" value="Periplasmic binding protein-like II"/>
    <property type="match status" value="1"/>
</dbReference>
<dbReference type="InterPro" id="IPR008242">
    <property type="entry name" value="Chor_mutase/pphenate_deHydtase"/>
</dbReference>
<protein>
    <recommendedName>
        <fullName evidence="2">prephenate dehydratase</fullName>
        <ecNumber evidence="2">4.2.1.51</ecNumber>
    </recommendedName>
</protein>
<dbReference type="UniPathway" id="UPA00121">
    <property type="reaction ID" value="UER00345"/>
</dbReference>
<evidence type="ECO:0000259" key="9">
    <source>
        <dbReference type="PROSITE" id="PS51171"/>
    </source>
</evidence>
<feature type="site" description="Essential for prephenate dehydratase activity" evidence="8">
    <location>
        <position position="191"/>
    </location>
</feature>
<evidence type="ECO:0000256" key="5">
    <source>
        <dbReference type="ARBA" id="ARBA00023222"/>
    </source>
</evidence>
<dbReference type="CDD" id="cd04905">
    <property type="entry name" value="ACT_CM-PDT"/>
    <property type="match status" value="1"/>
</dbReference>
<comment type="pathway">
    <text evidence="1">Amino-acid biosynthesis; L-phenylalanine biosynthesis; phenylpyruvate from prephenate: step 1/1.</text>
</comment>
<dbReference type="GO" id="GO:0004664">
    <property type="term" value="F:prephenate dehydratase activity"/>
    <property type="evidence" value="ECO:0007669"/>
    <property type="project" value="UniProtKB-EC"/>
</dbReference>
<evidence type="ECO:0000256" key="3">
    <source>
        <dbReference type="ARBA" id="ARBA00022605"/>
    </source>
</evidence>
<gene>
    <name evidence="10" type="primary">pheA</name>
    <name evidence="10" type="ordered locus">jk0119</name>
</gene>
<evidence type="ECO:0000256" key="6">
    <source>
        <dbReference type="ARBA" id="ARBA00023239"/>
    </source>
</evidence>
<evidence type="ECO:0000256" key="8">
    <source>
        <dbReference type="PIRSR" id="PIRSR001500-2"/>
    </source>
</evidence>
<evidence type="ECO:0000256" key="4">
    <source>
        <dbReference type="ARBA" id="ARBA00023141"/>
    </source>
</evidence>
<dbReference type="PROSITE" id="PS51171">
    <property type="entry name" value="PREPHENATE_DEHYDR_3"/>
    <property type="match status" value="1"/>
</dbReference>
<dbReference type="Pfam" id="PF00800">
    <property type="entry name" value="PDT"/>
    <property type="match status" value="1"/>
</dbReference>
<dbReference type="EC" id="4.2.1.51" evidence="2"/>
<dbReference type="Proteomes" id="UP000000545">
    <property type="component" value="Chromosome"/>
</dbReference>
<keyword evidence="4" id="KW-0057">Aromatic amino acid biosynthesis</keyword>
<dbReference type="AlphaFoldDB" id="Q4JY36"/>
<dbReference type="Gene3D" id="3.40.190.10">
    <property type="entry name" value="Periplasmic binding protein-like II"/>
    <property type="match status" value="2"/>
</dbReference>
<accession>Q4JY36</accession>
<name>Q4JY36_CORJK</name>
<keyword evidence="11" id="KW-1185">Reference proteome</keyword>
<dbReference type="CDD" id="cd13632">
    <property type="entry name" value="PBP2_Aa-PDT_like"/>
    <property type="match status" value="1"/>
</dbReference>
<dbReference type="Gene3D" id="3.30.70.260">
    <property type="match status" value="1"/>
</dbReference>
<sequence length="340" mass="35945">MSGCMSKSSGHDASGRVAFLGPEGTFTEEALKQFKQLGAVPEEATEIPVTSPRMALDMVRDGEADYACVALESSVDGPVSQTEDALTYGKPLQIYREVLVPVVFSILVRPGTKLDDIKTLTTHPVAEAQVRNWVAENLPDVTFVPASSNGAAAAAVKAGEADAAAAPARAGEIHQLEALAEGVADVAGAQTRFILVGNPGKPPERSGNDRSGMVLWLPNVPSSLLDAIAELSTRQVDMARIGSRPRRTGEKGEGAANGNYVFHIGIVGHIEDAAVAEALAGLYRRAEDVRFLGSWPSAEALPVVEPSITHPLHRHADSAPPNYAESSRWIEELKSGQRGS</sequence>
<dbReference type="InterPro" id="IPR045865">
    <property type="entry name" value="ACT-like_dom_sf"/>
</dbReference>
<evidence type="ECO:0000313" key="11">
    <source>
        <dbReference type="Proteomes" id="UP000000545"/>
    </source>
</evidence>
<dbReference type="GO" id="GO:0005737">
    <property type="term" value="C:cytoplasm"/>
    <property type="evidence" value="ECO:0007669"/>
    <property type="project" value="TreeGrafter"/>
</dbReference>
<dbReference type="GO" id="GO:0009094">
    <property type="term" value="P:L-phenylalanine biosynthetic process"/>
    <property type="evidence" value="ECO:0007669"/>
    <property type="project" value="UniProtKB-UniPathway"/>
</dbReference>
<feature type="domain" description="Prephenate dehydratase" evidence="9">
    <location>
        <begin position="16"/>
        <end position="198"/>
    </location>
</feature>
<dbReference type="EMBL" id="CR931997">
    <property type="protein sequence ID" value="CAI36271.1"/>
    <property type="molecule type" value="Genomic_DNA"/>
</dbReference>
<dbReference type="eggNOG" id="COG0077">
    <property type="taxonomic scope" value="Bacteria"/>
</dbReference>
<evidence type="ECO:0000256" key="1">
    <source>
        <dbReference type="ARBA" id="ARBA00004741"/>
    </source>
</evidence>
<proteinExistence type="predicted"/>